<evidence type="ECO:0000313" key="6">
    <source>
        <dbReference type="RefSeq" id="XP_011314258.1"/>
    </source>
</evidence>
<feature type="region of interest" description="Disordered" evidence="2">
    <location>
        <begin position="1246"/>
        <end position="1269"/>
    </location>
</feature>
<dbReference type="SUPFAM" id="SSF52540">
    <property type="entry name" value="P-loop containing nucleoside triphosphate hydrolases"/>
    <property type="match status" value="1"/>
</dbReference>
<dbReference type="InterPro" id="IPR036034">
    <property type="entry name" value="PDZ_sf"/>
</dbReference>
<feature type="region of interest" description="Disordered" evidence="2">
    <location>
        <begin position="1"/>
        <end position="46"/>
    </location>
</feature>
<feature type="region of interest" description="Disordered" evidence="2">
    <location>
        <begin position="1445"/>
        <end position="1476"/>
    </location>
</feature>
<keyword evidence="5" id="KW-1185">Reference proteome</keyword>
<sequence length="1694" mass="189762">MASEASSLDSAVSSDGALHMERDNGGYGSVESPVGGPDCRNDYDGLQRDQSLHPMLIRHKHSDSMRRCDHTMKELEYYCGQHIVAMNQLEATSQESSALLGTYGDLVSDKQRLDREVQALQKEVSDLRRQNQDVLVADSGNSDTMNQHYLSALRKYKAIEDEYDSLKKRYDDLLSSHSSAVNKLELAQEEAGRFKKQYEEALQERNAAFREKNGLKQQCTSAIRQWDIAMRERNEYREALSKVQQQHEDAVKEINQAMMLRMKTSKDMKRLTEERNAALHEYTLIMGERDTVHKEMEKLGDDLSQAYAKITHLENQNKQLVDGKKTLSYQIETLRREISSALLDRDEAFKECNVLRQKFGDYSEVASRDYKNRLEIHSYNRERINSSKEAECESNTRDYSKRDKERMDDLDQANLEIDRLRKQVEAVQTELEEAIQEAEVSKRRRDWAFSERDKIVLEREALRSNCDRLRKERDRAVSEFASAIRDSDDIKKQRNEASKELKDLKEMIESDLMTRSSIYGHHEDNNSAEWDVITIHLDLSRLCQDSERDLGLVLIGGRQDPYYPNDTGVYVAQIAEGSIVGGKLRVNDCIIRVNNVDCTSVSTRMILETLRACTVGSATVTVRRKRSTRRYLRTIQLPIGGSIPHGIALELGIYISKISPASSAAKDGNLSVGDRVLNINSKPMDSVTSAHEAMSLLNDCIADVLTITTLKGIPLSLASSSETMPDTGMIYGTDKAQKMVNSCSQTEQERMMLKATSDDYERRYMASNFNDRSIYKVSKSVSGEKPSSISHAWDNIREKIDIVRGRRHSKDRDDKKKRHRNSSPNTFEQEQDAIAELDSVIESYHQKKTSTTTTTTTATPAAGAAVAGASAANASSVLKRNKLRANEKMEKDGGTWPKVRGGPLIQNGTGTILHPRKTKERLPLSVLINHPPKYESYNYNRISNPIPLGNFSNVSNRHTVYKAMESPVSFSKSGQLFGTQKLFTPAVQLKDIGSLEKKPASTEFEPVEPGRLSSSQAPSESSIDYSVKSANDYSHPIQKRRLRQYGSNESQPDTLQHNRTHSQLYPPATTLSVTTSGLSQSSAAASRQQQLSEYNELQGTGSSSSPEPGAGGDGSHSGSPTPCNSPEVPRKSSLEHHETSEPERDAAATVAAAAAAAAATASATSTTTAAASKTTLMPPVTREREVRASASMEVRDTQERTREIRNSASLDINIRKPELRNSATIDSIRGASTMSRLQMNQAVTTLQRQNATVRSPTQEEQSRKSPPTIEPRYLFIETRKCSNLGISLVGGNGVGIFVHSVQPGCLAEDAGLRPGDRILEYNGVDLRQATAEQAALELARPADKVTLVAQYMPERYNEVKDKPGDSFYVKAMFDRVGEVGDSLQLRFNKDDVLYVDNTMFNGTPGHWRAWLVDQAGRRQQCGIIPSKFKIEEELLLRRSLGDLETDTGKRGTTSARRSFFRRKKHHRSSSRDSKELSQLTGVSLGWYSDSGTLNEENLPASYQRVERLDYPTLRPILIIGPLSECVATKLMQDCPGEFTRCLPEAMHCSQSTLEQGLRDSLYVDYRKKGSYFECTTVQAVKDVCVKNSHCILDVSIASIERLHRHQIYPIVLLIKFKSVKQIKEVKDSRYPSDKISAKAAKEMHEQSLKIEAEYKHYVSDIIQAGVNVAYICTQVKAAVDCEQSKALWVPRGPP</sequence>
<evidence type="ECO:0000259" key="3">
    <source>
        <dbReference type="PROSITE" id="PS50052"/>
    </source>
</evidence>
<feature type="compositionally biased region" description="Basic and acidic residues" evidence="2">
    <location>
        <begin position="1128"/>
        <end position="1146"/>
    </location>
</feature>
<keyword evidence="1" id="KW-0175">Coiled coil</keyword>
<dbReference type="SUPFAM" id="SSF50044">
    <property type="entry name" value="SH3-domain"/>
    <property type="match status" value="1"/>
</dbReference>
<gene>
    <name evidence="6" type="primary">Dlg5</name>
</gene>
<accession>A0A9R1UBE0</accession>
<dbReference type="PANTHER" id="PTHR46360">
    <property type="entry name" value="DISKS LARGE HOMOLOG 5"/>
    <property type="match status" value="1"/>
</dbReference>
<dbReference type="Gene3D" id="2.30.30.40">
    <property type="entry name" value="SH3 Domains"/>
    <property type="match status" value="1"/>
</dbReference>
<dbReference type="Gene3D" id="2.30.42.10">
    <property type="match status" value="3"/>
</dbReference>
<dbReference type="PROSITE" id="PS50106">
    <property type="entry name" value="PDZ"/>
    <property type="match status" value="3"/>
</dbReference>
<reference evidence="6" key="1">
    <citation type="submission" date="2025-08" db="UniProtKB">
        <authorList>
            <consortium name="RefSeq"/>
        </authorList>
    </citation>
    <scope>IDENTIFICATION</scope>
    <source>
        <strain evidence="6">USDA-PBARC FA_bdor</strain>
        <tissue evidence="6">Whole organism</tissue>
    </source>
</reference>
<dbReference type="InterPro" id="IPR036028">
    <property type="entry name" value="SH3-like_dom_sf"/>
</dbReference>
<dbReference type="SUPFAM" id="SSF50156">
    <property type="entry name" value="PDZ domain-like"/>
    <property type="match status" value="3"/>
</dbReference>
<feature type="compositionally biased region" description="Low complexity" evidence="2">
    <location>
        <begin position="1"/>
        <end position="17"/>
    </location>
</feature>
<proteinExistence type="predicted"/>
<dbReference type="CDD" id="cd11860">
    <property type="entry name" value="SH3_DLG5"/>
    <property type="match status" value="1"/>
</dbReference>
<dbReference type="InterPro" id="IPR008145">
    <property type="entry name" value="GK/Ca_channel_bsu"/>
</dbReference>
<dbReference type="RefSeq" id="XP_011314258.1">
    <property type="nucleotide sequence ID" value="XM_011315956.1"/>
</dbReference>
<feature type="region of interest" description="Disordered" evidence="2">
    <location>
        <begin position="998"/>
        <end position="1146"/>
    </location>
</feature>
<dbReference type="CTD" id="9231"/>
<organism evidence="5 6">
    <name type="scientific">Fopius arisanus</name>
    <dbReference type="NCBI Taxonomy" id="64838"/>
    <lineage>
        <taxon>Eukaryota</taxon>
        <taxon>Metazoa</taxon>
        <taxon>Ecdysozoa</taxon>
        <taxon>Arthropoda</taxon>
        <taxon>Hexapoda</taxon>
        <taxon>Insecta</taxon>
        <taxon>Pterygota</taxon>
        <taxon>Neoptera</taxon>
        <taxon>Endopterygota</taxon>
        <taxon>Hymenoptera</taxon>
        <taxon>Apocrita</taxon>
        <taxon>Ichneumonoidea</taxon>
        <taxon>Braconidae</taxon>
        <taxon>Opiinae</taxon>
        <taxon>Fopius</taxon>
    </lineage>
</organism>
<protein>
    <submittedName>
        <fullName evidence="6">Disks large homolog 5 isoform X5</fullName>
    </submittedName>
</protein>
<feature type="coiled-coil region" evidence="1">
    <location>
        <begin position="410"/>
        <end position="510"/>
    </location>
</feature>
<feature type="region of interest" description="Disordered" evidence="2">
    <location>
        <begin position="887"/>
        <end position="909"/>
    </location>
</feature>
<feature type="compositionally biased region" description="Basic and acidic residues" evidence="2">
    <location>
        <begin position="804"/>
        <end position="814"/>
    </location>
</feature>
<dbReference type="InterPro" id="IPR053004">
    <property type="entry name" value="MAGUK_Signaling_Regulators"/>
</dbReference>
<feature type="coiled-coil region" evidence="1">
    <location>
        <begin position="296"/>
        <end position="351"/>
    </location>
</feature>
<feature type="compositionally biased region" description="Low complexity" evidence="2">
    <location>
        <begin position="1099"/>
        <end position="1108"/>
    </location>
</feature>
<feature type="region of interest" description="Disordered" evidence="2">
    <location>
        <begin position="804"/>
        <end position="830"/>
    </location>
</feature>
<feature type="compositionally biased region" description="Low complexity" evidence="2">
    <location>
        <begin position="1162"/>
        <end position="1175"/>
    </location>
</feature>
<feature type="compositionally biased region" description="Polar residues" evidence="2">
    <location>
        <begin position="1012"/>
        <end position="1032"/>
    </location>
</feature>
<feature type="domain" description="Guanylate kinase-like" evidence="3">
    <location>
        <begin position="1549"/>
        <end position="1680"/>
    </location>
</feature>
<evidence type="ECO:0000313" key="5">
    <source>
        <dbReference type="Proteomes" id="UP000694866"/>
    </source>
</evidence>
<feature type="compositionally biased region" description="Basic residues" evidence="2">
    <location>
        <begin position="1458"/>
        <end position="1468"/>
    </location>
</feature>
<dbReference type="SMART" id="SM00228">
    <property type="entry name" value="PDZ"/>
    <property type="match status" value="3"/>
</dbReference>
<dbReference type="InterPro" id="IPR027417">
    <property type="entry name" value="P-loop_NTPase"/>
</dbReference>
<feature type="compositionally biased region" description="Basic and acidic residues" evidence="2">
    <location>
        <begin position="1181"/>
        <end position="1200"/>
    </location>
</feature>
<dbReference type="SMART" id="SM00072">
    <property type="entry name" value="GuKc"/>
    <property type="match status" value="1"/>
</dbReference>
<dbReference type="GO" id="GO:0035331">
    <property type="term" value="P:negative regulation of hippo signaling"/>
    <property type="evidence" value="ECO:0007669"/>
    <property type="project" value="TreeGrafter"/>
</dbReference>
<evidence type="ECO:0000256" key="1">
    <source>
        <dbReference type="SAM" id="Coils"/>
    </source>
</evidence>
<feature type="domain" description="PDZ" evidence="4">
    <location>
        <begin position="634"/>
        <end position="699"/>
    </location>
</feature>
<feature type="region of interest" description="Disordered" evidence="2">
    <location>
        <begin position="1162"/>
        <end position="1200"/>
    </location>
</feature>
<name>A0A9R1UBE0_9HYME</name>
<feature type="compositionally biased region" description="Polar residues" evidence="2">
    <location>
        <begin position="1246"/>
        <end position="1259"/>
    </location>
</feature>
<dbReference type="PROSITE" id="PS50052">
    <property type="entry name" value="GUANYLATE_KINASE_2"/>
    <property type="match status" value="1"/>
</dbReference>
<dbReference type="OrthoDB" id="10067129at2759"/>
<feature type="compositionally biased region" description="Polar residues" evidence="2">
    <location>
        <begin position="1045"/>
        <end position="1075"/>
    </location>
</feature>
<feature type="domain" description="PDZ" evidence="4">
    <location>
        <begin position="1273"/>
        <end position="1353"/>
    </location>
</feature>
<dbReference type="InterPro" id="IPR008144">
    <property type="entry name" value="Guanylate_kin-like_dom"/>
</dbReference>
<dbReference type="Gene3D" id="3.40.50.300">
    <property type="entry name" value="P-loop containing nucleotide triphosphate hydrolases"/>
    <property type="match status" value="1"/>
</dbReference>
<dbReference type="Proteomes" id="UP000694866">
    <property type="component" value="Unplaced"/>
</dbReference>
<dbReference type="PANTHER" id="PTHR46360:SF1">
    <property type="entry name" value="DISKS LARGE HOMOLOG 5"/>
    <property type="match status" value="1"/>
</dbReference>
<dbReference type="GeneID" id="105273490"/>
<dbReference type="InterPro" id="IPR001478">
    <property type="entry name" value="PDZ"/>
</dbReference>
<feature type="coiled-coil region" evidence="1">
    <location>
        <begin position="103"/>
        <end position="253"/>
    </location>
</feature>
<dbReference type="InterPro" id="IPR035537">
    <property type="entry name" value="DLG5_SH3"/>
</dbReference>
<dbReference type="GO" id="GO:0005886">
    <property type="term" value="C:plasma membrane"/>
    <property type="evidence" value="ECO:0007669"/>
    <property type="project" value="TreeGrafter"/>
</dbReference>
<evidence type="ECO:0000256" key="2">
    <source>
        <dbReference type="SAM" id="MobiDB-lite"/>
    </source>
</evidence>
<feature type="compositionally biased region" description="Low complexity" evidence="2">
    <location>
        <begin position="1076"/>
        <end position="1092"/>
    </location>
</feature>
<feature type="domain" description="PDZ" evidence="4">
    <location>
        <begin position="539"/>
        <end position="611"/>
    </location>
</feature>
<dbReference type="Pfam" id="PF00625">
    <property type="entry name" value="Guanylate_kin"/>
    <property type="match status" value="1"/>
</dbReference>
<dbReference type="Pfam" id="PF00595">
    <property type="entry name" value="PDZ"/>
    <property type="match status" value="3"/>
</dbReference>
<evidence type="ECO:0000259" key="4">
    <source>
        <dbReference type="PROSITE" id="PS50106"/>
    </source>
</evidence>